<evidence type="ECO:0000313" key="2">
    <source>
        <dbReference type="Proteomes" id="UP000784294"/>
    </source>
</evidence>
<proteinExistence type="predicted"/>
<accession>A0A448XAM3</accession>
<gene>
    <name evidence="1" type="ORF">PXEA_LOCUS25644</name>
</gene>
<keyword evidence="2" id="KW-1185">Reference proteome</keyword>
<dbReference type="AlphaFoldDB" id="A0A448XAM3"/>
<sequence length="59" mass="6342">MANSEISPVISHCAGFAQWGLGNVAFLIRYQGILLLGYSIWSPAPTTLTRFFLGSASPL</sequence>
<comment type="caution">
    <text evidence="1">The sequence shown here is derived from an EMBL/GenBank/DDBJ whole genome shotgun (WGS) entry which is preliminary data.</text>
</comment>
<name>A0A448XAM3_9PLAT</name>
<protein>
    <submittedName>
        <fullName evidence="1">Uncharacterized protein</fullName>
    </submittedName>
</protein>
<dbReference type="EMBL" id="CAAALY010131448">
    <property type="protein sequence ID" value="VEL32204.1"/>
    <property type="molecule type" value="Genomic_DNA"/>
</dbReference>
<organism evidence="1 2">
    <name type="scientific">Protopolystoma xenopodis</name>
    <dbReference type="NCBI Taxonomy" id="117903"/>
    <lineage>
        <taxon>Eukaryota</taxon>
        <taxon>Metazoa</taxon>
        <taxon>Spiralia</taxon>
        <taxon>Lophotrochozoa</taxon>
        <taxon>Platyhelminthes</taxon>
        <taxon>Monogenea</taxon>
        <taxon>Polyopisthocotylea</taxon>
        <taxon>Polystomatidea</taxon>
        <taxon>Polystomatidae</taxon>
        <taxon>Protopolystoma</taxon>
    </lineage>
</organism>
<dbReference type="Proteomes" id="UP000784294">
    <property type="component" value="Unassembled WGS sequence"/>
</dbReference>
<reference evidence="1" key="1">
    <citation type="submission" date="2018-11" db="EMBL/GenBank/DDBJ databases">
        <authorList>
            <consortium name="Pathogen Informatics"/>
        </authorList>
    </citation>
    <scope>NUCLEOTIDE SEQUENCE</scope>
</reference>
<evidence type="ECO:0000313" key="1">
    <source>
        <dbReference type="EMBL" id="VEL32204.1"/>
    </source>
</evidence>